<keyword evidence="3" id="KW-1185">Reference proteome</keyword>
<protein>
    <submittedName>
        <fullName evidence="2">Uncharacterized protein</fullName>
    </submittedName>
</protein>
<dbReference type="Proteomes" id="UP001374535">
    <property type="component" value="Chromosome 1"/>
</dbReference>
<gene>
    <name evidence="2" type="ORF">V8G54_004407</name>
</gene>
<feature type="region of interest" description="Disordered" evidence="1">
    <location>
        <begin position="1"/>
        <end position="22"/>
    </location>
</feature>
<proteinExistence type="predicted"/>
<evidence type="ECO:0000256" key="1">
    <source>
        <dbReference type="SAM" id="MobiDB-lite"/>
    </source>
</evidence>
<sequence length="134" mass="15389">MRHHHLHQNQTNNQKNPDLQRTQETQNRHLLRRTCEQKDRIATMLQPPCSNLVAQRQIFIATTIYSSPVIIEINSHKFGIKIPKASHGGESYEQFPQLQTLIWEEKGLRRGGLPLVAFPSQSKLVNKTSLVKAC</sequence>
<accession>A0AAQ3SE54</accession>
<name>A0AAQ3SE54_VIGMU</name>
<dbReference type="AlphaFoldDB" id="A0AAQ3SE54"/>
<reference evidence="2 3" key="1">
    <citation type="journal article" date="2023" name="Life. Sci Alliance">
        <title>Evolutionary insights into 3D genome organization and epigenetic landscape of Vigna mungo.</title>
        <authorList>
            <person name="Junaid A."/>
            <person name="Singh B."/>
            <person name="Bhatia S."/>
        </authorList>
    </citation>
    <scope>NUCLEOTIDE SEQUENCE [LARGE SCALE GENOMIC DNA]</scope>
    <source>
        <strain evidence="2">Urdbean</strain>
    </source>
</reference>
<dbReference type="EMBL" id="CP144700">
    <property type="protein sequence ID" value="WVZ25863.1"/>
    <property type="molecule type" value="Genomic_DNA"/>
</dbReference>
<evidence type="ECO:0000313" key="2">
    <source>
        <dbReference type="EMBL" id="WVZ25863.1"/>
    </source>
</evidence>
<evidence type="ECO:0000313" key="3">
    <source>
        <dbReference type="Proteomes" id="UP001374535"/>
    </source>
</evidence>
<organism evidence="2 3">
    <name type="scientific">Vigna mungo</name>
    <name type="common">Black gram</name>
    <name type="synonym">Phaseolus mungo</name>
    <dbReference type="NCBI Taxonomy" id="3915"/>
    <lineage>
        <taxon>Eukaryota</taxon>
        <taxon>Viridiplantae</taxon>
        <taxon>Streptophyta</taxon>
        <taxon>Embryophyta</taxon>
        <taxon>Tracheophyta</taxon>
        <taxon>Spermatophyta</taxon>
        <taxon>Magnoliopsida</taxon>
        <taxon>eudicotyledons</taxon>
        <taxon>Gunneridae</taxon>
        <taxon>Pentapetalae</taxon>
        <taxon>rosids</taxon>
        <taxon>fabids</taxon>
        <taxon>Fabales</taxon>
        <taxon>Fabaceae</taxon>
        <taxon>Papilionoideae</taxon>
        <taxon>50 kb inversion clade</taxon>
        <taxon>NPAAA clade</taxon>
        <taxon>indigoferoid/millettioid clade</taxon>
        <taxon>Phaseoleae</taxon>
        <taxon>Vigna</taxon>
    </lineage>
</organism>